<keyword evidence="12" id="KW-1185">Reference proteome</keyword>
<keyword evidence="6" id="KW-0864">Zinc transport</keyword>
<organism evidence="11 12">
    <name type="scientific">Pseudomaricurvus hydrocarbonicus</name>
    <dbReference type="NCBI Taxonomy" id="1470433"/>
    <lineage>
        <taxon>Bacteria</taxon>
        <taxon>Pseudomonadati</taxon>
        <taxon>Pseudomonadota</taxon>
        <taxon>Gammaproteobacteria</taxon>
        <taxon>Cellvibrionales</taxon>
        <taxon>Cellvibrionaceae</taxon>
        <taxon>Pseudomaricurvus</taxon>
    </lineage>
</organism>
<evidence type="ECO:0000256" key="7">
    <source>
        <dbReference type="ARBA" id="ARBA00022989"/>
    </source>
</evidence>
<feature type="domain" description="Cation efflux protein transmembrane" evidence="10">
    <location>
        <begin position="21"/>
        <end position="218"/>
    </location>
</feature>
<keyword evidence="7 9" id="KW-1133">Transmembrane helix</keyword>
<keyword evidence="5 9" id="KW-0812">Transmembrane</keyword>
<gene>
    <name evidence="11" type="ORF">G8770_20365</name>
</gene>
<dbReference type="GO" id="GO:0006882">
    <property type="term" value="P:intracellular zinc ion homeostasis"/>
    <property type="evidence" value="ECO:0007669"/>
    <property type="project" value="TreeGrafter"/>
</dbReference>
<evidence type="ECO:0000313" key="11">
    <source>
        <dbReference type="EMBL" id="NHO67908.1"/>
    </source>
</evidence>
<dbReference type="InterPro" id="IPR002524">
    <property type="entry name" value="Cation_efflux"/>
</dbReference>
<evidence type="ECO:0000256" key="1">
    <source>
        <dbReference type="ARBA" id="ARBA00004141"/>
    </source>
</evidence>
<name>A0A9E5T4A8_9GAMM</name>
<dbReference type="SUPFAM" id="SSF161111">
    <property type="entry name" value="Cation efflux protein transmembrane domain-like"/>
    <property type="match status" value="1"/>
</dbReference>
<dbReference type="Pfam" id="PF01545">
    <property type="entry name" value="Cation_efflux"/>
    <property type="match status" value="1"/>
</dbReference>
<dbReference type="AlphaFoldDB" id="A0A9E5T4A8"/>
<evidence type="ECO:0000256" key="5">
    <source>
        <dbReference type="ARBA" id="ARBA00022692"/>
    </source>
</evidence>
<evidence type="ECO:0000256" key="4">
    <source>
        <dbReference type="ARBA" id="ARBA00022496"/>
    </source>
</evidence>
<dbReference type="PANTHER" id="PTHR43840">
    <property type="entry name" value="MITOCHONDRIAL METAL TRANSPORTER 1-RELATED"/>
    <property type="match status" value="1"/>
</dbReference>
<keyword evidence="4" id="KW-0408">Iron</keyword>
<feature type="transmembrane region" description="Helical" evidence="9">
    <location>
        <begin position="45"/>
        <end position="65"/>
    </location>
</feature>
<evidence type="ECO:0000259" key="10">
    <source>
        <dbReference type="Pfam" id="PF01545"/>
    </source>
</evidence>
<dbReference type="PANTHER" id="PTHR43840:SF15">
    <property type="entry name" value="MITOCHONDRIAL METAL TRANSPORTER 1-RELATED"/>
    <property type="match status" value="1"/>
</dbReference>
<comment type="caution">
    <text evidence="11">The sequence shown here is derived from an EMBL/GenBank/DDBJ whole genome shotgun (WGS) entry which is preliminary data.</text>
</comment>
<comment type="subcellular location">
    <subcellularLocation>
        <location evidence="1">Membrane</location>
        <topology evidence="1">Multi-pass membrane protein</topology>
    </subcellularLocation>
</comment>
<dbReference type="RefSeq" id="WP_167191396.1">
    <property type="nucleotide sequence ID" value="NZ_JAAONZ010000021.1"/>
</dbReference>
<sequence>MNTQVLDSKQRERLEQRAIKCSVFGAAVFATIGVSYGLYTHSQSILFDGIYSSISFVMSMLTLWVSKLVVRPDDERFQFGYTHLEPLLNVIKAIIITATCVYALTEAVSTLLSGGRQIVLTSALTYAGIATVGCFSFGGIIYYYAKKTGSKLAAVDATDWLFDGMLSTGILLGFSVALMMQDGPYGYLVKYLDPLMVIVLVMLFLPIPFRIFKNNLREVLYLAPEQKLQQQVRAGVQEALQEVGLQTSHVRMAKSGRELNLSVYVLVDTNYNVDGIEQLDKIRARIANKLAPLKPQAGGLWLDIMFTADKHWVFA</sequence>
<keyword evidence="3" id="KW-0813">Transport</keyword>
<evidence type="ECO:0000313" key="12">
    <source>
        <dbReference type="Proteomes" id="UP000787472"/>
    </source>
</evidence>
<keyword evidence="4" id="KW-0410">Iron transport</keyword>
<dbReference type="EMBL" id="JAAONZ010000021">
    <property type="protein sequence ID" value="NHO67908.1"/>
    <property type="molecule type" value="Genomic_DNA"/>
</dbReference>
<dbReference type="GO" id="GO:0005886">
    <property type="term" value="C:plasma membrane"/>
    <property type="evidence" value="ECO:0007669"/>
    <property type="project" value="TreeGrafter"/>
</dbReference>
<evidence type="ECO:0000256" key="3">
    <source>
        <dbReference type="ARBA" id="ARBA00022448"/>
    </source>
</evidence>
<accession>A0A9E5T4A8</accession>
<dbReference type="GO" id="GO:0015093">
    <property type="term" value="F:ferrous iron transmembrane transporter activity"/>
    <property type="evidence" value="ECO:0007669"/>
    <property type="project" value="TreeGrafter"/>
</dbReference>
<evidence type="ECO:0000256" key="9">
    <source>
        <dbReference type="SAM" id="Phobius"/>
    </source>
</evidence>
<dbReference type="Proteomes" id="UP000787472">
    <property type="component" value="Unassembled WGS sequence"/>
</dbReference>
<keyword evidence="8 9" id="KW-0472">Membrane</keyword>
<feature type="transmembrane region" description="Helical" evidence="9">
    <location>
        <begin position="157"/>
        <end position="179"/>
    </location>
</feature>
<dbReference type="GO" id="GO:0015086">
    <property type="term" value="F:cadmium ion transmembrane transporter activity"/>
    <property type="evidence" value="ECO:0007669"/>
    <property type="project" value="TreeGrafter"/>
</dbReference>
<protein>
    <submittedName>
        <fullName evidence="11">Cation diffusion facilitator family transporter</fullName>
    </submittedName>
</protein>
<feature type="transmembrane region" description="Helical" evidence="9">
    <location>
        <begin position="191"/>
        <end position="212"/>
    </location>
</feature>
<reference evidence="11" key="1">
    <citation type="submission" date="2020-03" db="EMBL/GenBank/DDBJ databases">
        <authorList>
            <person name="Guo F."/>
        </authorList>
    </citation>
    <scope>NUCLEOTIDE SEQUENCE</scope>
    <source>
        <strain evidence="11">JCM 30134</strain>
    </source>
</reference>
<evidence type="ECO:0000256" key="6">
    <source>
        <dbReference type="ARBA" id="ARBA00022906"/>
    </source>
</evidence>
<evidence type="ECO:0000256" key="8">
    <source>
        <dbReference type="ARBA" id="ARBA00023136"/>
    </source>
</evidence>
<dbReference type="Gene3D" id="1.20.1510.10">
    <property type="entry name" value="Cation efflux protein transmembrane domain"/>
    <property type="match status" value="1"/>
</dbReference>
<evidence type="ECO:0000256" key="2">
    <source>
        <dbReference type="ARBA" id="ARBA00010212"/>
    </source>
</evidence>
<feature type="transmembrane region" description="Helical" evidence="9">
    <location>
        <begin position="124"/>
        <end position="145"/>
    </location>
</feature>
<dbReference type="NCBIfam" id="TIGR01297">
    <property type="entry name" value="CDF"/>
    <property type="match status" value="1"/>
</dbReference>
<feature type="transmembrane region" description="Helical" evidence="9">
    <location>
        <begin position="86"/>
        <end position="104"/>
    </location>
</feature>
<dbReference type="InterPro" id="IPR027469">
    <property type="entry name" value="Cation_efflux_TMD_sf"/>
</dbReference>
<keyword evidence="6" id="KW-0862">Zinc</keyword>
<comment type="similarity">
    <text evidence="2">Belongs to the cation diffusion facilitator (CDF) transporter (TC 2.A.4) family. FieF subfamily.</text>
</comment>
<dbReference type="InterPro" id="IPR058533">
    <property type="entry name" value="Cation_efflux_TM"/>
</dbReference>
<proteinExistence type="inferred from homology"/>
<keyword evidence="6" id="KW-0406">Ion transport</keyword>
<dbReference type="InterPro" id="IPR050291">
    <property type="entry name" value="CDF_Transporter"/>
</dbReference>
<feature type="transmembrane region" description="Helical" evidence="9">
    <location>
        <begin position="21"/>
        <end position="39"/>
    </location>
</feature>
<dbReference type="GO" id="GO:0015341">
    <property type="term" value="F:zinc efflux antiporter activity"/>
    <property type="evidence" value="ECO:0007669"/>
    <property type="project" value="TreeGrafter"/>
</dbReference>